<dbReference type="Proteomes" id="UP000053660">
    <property type="component" value="Unassembled WGS sequence"/>
</dbReference>
<dbReference type="GO" id="GO:0005615">
    <property type="term" value="C:extracellular space"/>
    <property type="evidence" value="ECO:0007669"/>
    <property type="project" value="TreeGrafter"/>
</dbReference>
<dbReference type="GO" id="GO:0004867">
    <property type="term" value="F:serine-type endopeptidase inhibitor activity"/>
    <property type="evidence" value="ECO:0007669"/>
    <property type="project" value="UniProtKB-KW"/>
</dbReference>
<dbReference type="PANTHER" id="PTHR10083">
    <property type="entry name" value="KUNITZ-TYPE PROTEASE INHIBITOR-RELATED"/>
    <property type="match status" value="1"/>
</dbReference>
<keyword evidence="7" id="KW-1185">Reference proteome</keyword>
<evidence type="ECO:0000256" key="2">
    <source>
        <dbReference type="ARBA" id="ARBA00022900"/>
    </source>
</evidence>
<dbReference type="SMART" id="SM00131">
    <property type="entry name" value="KU"/>
    <property type="match status" value="1"/>
</dbReference>
<dbReference type="EMBL" id="KN602054">
    <property type="protein sequence ID" value="KHJ80058.1"/>
    <property type="molecule type" value="Genomic_DNA"/>
</dbReference>
<feature type="domain" description="BPTI/Kunitz inhibitor" evidence="5">
    <location>
        <begin position="26"/>
        <end position="78"/>
    </location>
</feature>
<dbReference type="PANTHER" id="PTHR10083:SF374">
    <property type="entry name" value="BPTI_KUNITZ INHIBITOR DOMAIN-CONTAINING PROTEIN"/>
    <property type="match status" value="1"/>
</dbReference>
<evidence type="ECO:0000259" key="5">
    <source>
        <dbReference type="PROSITE" id="PS50279"/>
    </source>
</evidence>
<dbReference type="PROSITE" id="PS00280">
    <property type="entry name" value="BPTI_KUNITZ_1"/>
    <property type="match status" value="1"/>
</dbReference>
<evidence type="ECO:0000256" key="4">
    <source>
        <dbReference type="SAM" id="SignalP"/>
    </source>
</evidence>
<keyword evidence="4" id="KW-0732">Signal</keyword>
<reference evidence="6 7" key="1">
    <citation type="submission" date="2014-03" db="EMBL/GenBank/DDBJ databases">
        <title>Draft genome of the hookworm Oesophagostomum dentatum.</title>
        <authorList>
            <person name="Mitreva M."/>
        </authorList>
    </citation>
    <scope>NUCLEOTIDE SEQUENCE [LARGE SCALE GENOMIC DNA]</scope>
    <source>
        <strain evidence="6 7">OD-Hann</strain>
    </source>
</reference>
<name>A0A0B1S3W9_OESDE</name>
<dbReference type="InterPro" id="IPR036880">
    <property type="entry name" value="Kunitz_BPTI_sf"/>
</dbReference>
<dbReference type="OrthoDB" id="6775666at2759"/>
<dbReference type="InterPro" id="IPR002223">
    <property type="entry name" value="Kunitz_BPTI"/>
</dbReference>
<keyword evidence="2" id="KW-0722">Serine protease inhibitor</keyword>
<evidence type="ECO:0000313" key="7">
    <source>
        <dbReference type="Proteomes" id="UP000053660"/>
    </source>
</evidence>
<dbReference type="InterPro" id="IPR020901">
    <property type="entry name" value="Prtase_inh_Kunz-CS"/>
</dbReference>
<dbReference type="AlphaFoldDB" id="A0A0B1S3W9"/>
<feature type="chain" id="PRO_5002081335" evidence="4">
    <location>
        <begin position="21"/>
        <end position="81"/>
    </location>
</feature>
<dbReference type="Gene3D" id="4.10.410.10">
    <property type="entry name" value="Pancreatic trypsin inhibitor Kunitz domain"/>
    <property type="match status" value="1"/>
</dbReference>
<evidence type="ECO:0000256" key="3">
    <source>
        <dbReference type="ARBA" id="ARBA00023157"/>
    </source>
</evidence>
<organism evidence="6 7">
    <name type="scientific">Oesophagostomum dentatum</name>
    <name type="common">Nodular worm</name>
    <dbReference type="NCBI Taxonomy" id="61180"/>
    <lineage>
        <taxon>Eukaryota</taxon>
        <taxon>Metazoa</taxon>
        <taxon>Ecdysozoa</taxon>
        <taxon>Nematoda</taxon>
        <taxon>Chromadorea</taxon>
        <taxon>Rhabditida</taxon>
        <taxon>Rhabditina</taxon>
        <taxon>Rhabditomorpha</taxon>
        <taxon>Strongyloidea</taxon>
        <taxon>Strongylidae</taxon>
        <taxon>Oesophagostomum</taxon>
    </lineage>
</organism>
<dbReference type="CDD" id="cd00109">
    <property type="entry name" value="Kunitz-type"/>
    <property type="match status" value="1"/>
</dbReference>
<sequence>MRYQLYILLCFIACLYQVQGFDVARCNAPTHLPGPQCMAMIRRFTFNKQTGTCEMFIYGGCNPSPNNFETYDECMKVCELV</sequence>
<keyword evidence="3" id="KW-1015">Disulfide bond</keyword>
<protein>
    <submittedName>
        <fullName evidence="6">Kunitz/Bovine pancreatic trypsin inhibitor domain protein</fullName>
    </submittedName>
</protein>
<proteinExistence type="predicted"/>
<keyword evidence="1" id="KW-0646">Protease inhibitor</keyword>
<dbReference type="PROSITE" id="PS50279">
    <property type="entry name" value="BPTI_KUNITZ_2"/>
    <property type="match status" value="1"/>
</dbReference>
<dbReference type="InterPro" id="IPR050098">
    <property type="entry name" value="TFPI/VKTCI-like"/>
</dbReference>
<evidence type="ECO:0000313" key="6">
    <source>
        <dbReference type="EMBL" id="KHJ80058.1"/>
    </source>
</evidence>
<evidence type="ECO:0000256" key="1">
    <source>
        <dbReference type="ARBA" id="ARBA00022690"/>
    </source>
</evidence>
<dbReference type="SUPFAM" id="SSF57362">
    <property type="entry name" value="BPTI-like"/>
    <property type="match status" value="1"/>
</dbReference>
<gene>
    <name evidence="6" type="ORF">OESDEN_20277</name>
</gene>
<feature type="signal peptide" evidence="4">
    <location>
        <begin position="1"/>
        <end position="20"/>
    </location>
</feature>
<dbReference type="Pfam" id="PF00014">
    <property type="entry name" value="Kunitz_BPTI"/>
    <property type="match status" value="1"/>
</dbReference>
<accession>A0A0B1S3W9</accession>